<keyword evidence="3" id="KW-0255">Endonuclease</keyword>
<keyword evidence="3" id="KW-0378">Hydrolase</keyword>
<keyword evidence="4" id="KW-1185">Reference proteome</keyword>
<dbReference type="GO" id="GO:0004519">
    <property type="term" value="F:endonuclease activity"/>
    <property type="evidence" value="ECO:0007669"/>
    <property type="project" value="UniProtKB-KW"/>
</dbReference>
<dbReference type="Gene3D" id="3.40.1350.10">
    <property type="match status" value="1"/>
</dbReference>
<keyword evidence="3" id="KW-0540">Nuclease</keyword>
<dbReference type="InterPro" id="IPR011856">
    <property type="entry name" value="tRNA_endonuc-like_dom_sf"/>
</dbReference>
<dbReference type="RefSeq" id="WP_084410893.1">
    <property type="nucleotide sequence ID" value="NZ_FWXR01000013.1"/>
</dbReference>
<dbReference type="EMBL" id="FWXR01000013">
    <property type="protein sequence ID" value="SMC93427.1"/>
    <property type="molecule type" value="Genomic_DNA"/>
</dbReference>
<dbReference type="NCBIfam" id="NF009151">
    <property type="entry name" value="PRK12497.1-5"/>
    <property type="match status" value="1"/>
</dbReference>
<dbReference type="PANTHER" id="PTHR34039">
    <property type="entry name" value="UPF0102 PROTEIN YRAN"/>
    <property type="match status" value="1"/>
</dbReference>
<accession>A0A1W2D7C5</accession>
<dbReference type="SUPFAM" id="SSF52980">
    <property type="entry name" value="Restriction endonuclease-like"/>
    <property type="match status" value="1"/>
</dbReference>
<dbReference type="Proteomes" id="UP000192656">
    <property type="component" value="Unassembled WGS sequence"/>
</dbReference>
<name>A0A1W2D7C5_9HYPH</name>
<dbReference type="HAMAP" id="MF_00048">
    <property type="entry name" value="UPF0102"/>
    <property type="match status" value="1"/>
</dbReference>
<protein>
    <recommendedName>
        <fullName evidence="2">UPF0102 protein SAMN06297251_11349</fullName>
    </recommendedName>
</protein>
<dbReference type="GO" id="GO:0003676">
    <property type="term" value="F:nucleic acid binding"/>
    <property type="evidence" value="ECO:0007669"/>
    <property type="project" value="InterPro"/>
</dbReference>
<dbReference type="STRING" id="937218.SAMN06297251_11349"/>
<dbReference type="PANTHER" id="PTHR34039:SF1">
    <property type="entry name" value="UPF0102 PROTEIN YRAN"/>
    <property type="match status" value="1"/>
</dbReference>
<evidence type="ECO:0000313" key="3">
    <source>
        <dbReference type="EMBL" id="SMC93427.1"/>
    </source>
</evidence>
<proteinExistence type="inferred from homology"/>
<evidence type="ECO:0000313" key="4">
    <source>
        <dbReference type="Proteomes" id="UP000192656"/>
    </source>
</evidence>
<organism evidence="3 4">
    <name type="scientific">Fulvimarina manganoxydans</name>
    <dbReference type="NCBI Taxonomy" id="937218"/>
    <lineage>
        <taxon>Bacteria</taxon>
        <taxon>Pseudomonadati</taxon>
        <taxon>Pseudomonadota</taxon>
        <taxon>Alphaproteobacteria</taxon>
        <taxon>Hyphomicrobiales</taxon>
        <taxon>Aurantimonadaceae</taxon>
        <taxon>Fulvimarina</taxon>
    </lineage>
</organism>
<gene>
    <name evidence="3" type="ORF">SAMN06297251_11349</name>
</gene>
<dbReference type="InterPro" id="IPR011335">
    <property type="entry name" value="Restrct_endonuc-II-like"/>
</dbReference>
<comment type="similarity">
    <text evidence="1 2">Belongs to the UPF0102 family.</text>
</comment>
<evidence type="ECO:0000256" key="1">
    <source>
        <dbReference type="ARBA" id="ARBA00006738"/>
    </source>
</evidence>
<evidence type="ECO:0000256" key="2">
    <source>
        <dbReference type="HAMAP-Rule" id="MF_00048"/>
    </source>
</evidence>
<reference evidence="3 4" key="1">
    <citation type="submission" date="2017-04" db="EMBL/GenBank/DDBJ databases">
        <authorList>
            <person name="Afonso C.L."/>
            <person name="Miller P.J."/>
            <person name="Scott M.A."/>
            <person name="Spackman E."/>
            <person name="Goraichik I."/>
            <person name="Dimitrov K.M."/>
            <person name="Suarez D.L."/>
            <person name="Swayne D.E."/>
        </authorList>
    </citation>
    <scope>NUCLEOTIDE SEQUENCE [LARGE SCALE GENOMIC DNA]</scope>
    <source>
        <strain evidence="3 4">CGMCC 1.10972</strain>
    </source>
</reference>
<dbReference type="OrthoDB" id="9812968at2"/>
<dbReference type="AlphaFoldDB" id="A0A1W2D7C5"/>
<dbReference type="InterPro" id="IPR003509">
    <property type="entry name" value="UPF0102_YraN-like"/>
</dbReference>
<sequence>MAKGAKRPERERIRRWRLGRRAEWMAALALMVKGYRILSWRYKVKAGEIDLIARRGDVVAIVEVKARTSIEAAMDAVGPFAQRRIEAAADHWLRQRPDYDRLSLRFDIIAVTPRRWPVHIPNAWQARP</sequence>
<dbReference type="Pfam" id="PF02021">
    <property type="entry name" value="UPF0102"/>
    <property type="match status" value="1"/>
</dbReference>